<protein>
    <submittedName>
        <fullName evidence="4">DEAD/SNF2-like helicase</fullName>
    </submittedName>
</protein>
<gene>
    <name evidence="4" type="ORF">Klosneuvirus_2_192</name>
</gene>
<dbReference type="GO" id="GO:0005524">
    <property type="term" value="F:ATP binding"/>
    <property type="evidence" value="ECO:0007669"/>
    <property type="project" value="InterPro"/>
</dbReference>
<dbReference type="GO" id="GO:0003677">
    <property type="term" value="F:DNA binding"/>
    <property type="evidence" value="ECO:0007669"/>
    <property type="project" value="InterPro"/>
</dbReference>
<dbReference type="InterPro" id="IPR014001">
    <property type="entry name" value="Helicase_ATP-bd"/>
</dbReference>
<evidence type="ECO:0000259" key="3">
    <source>
        <dbReference type="PROSITE" id="PS51194"/>
    </source>
</evidence>
<accession>A0A1V0SJ51</accession>
<dbReference type="PROSITE" id="PS51192">
    <property type="entry name" value="HELICASE_ATP_BIND_1"/>
    <property type="match status" value="1"/>
</dbReference>
<dbReference type="EMBL" id="KY684109">
    <property type="protein sequence ID" value="ARF11756.1"/>
    <property type="molecule type" value="Genomic_DNA"/>
</dbReference>
<dbReference type="InterPro" id="IPR027417">
    <property type="entry name" value="P-loop_NTPase"/>
</dbReference>
<dbReference type="PANTHER" id="PTHR45629:SF7">
    <property type="entry name" value="DNA EXCISION REPAIR PROTEIN ERCC-6-RELATED"/>
    <property type="match status" value="1"/>
</dbReference>
<proteinExistence type="predicted"/>
<dbReference type="InterPro" id="IPR001650">
    <property type="entry name" value="Helicase_C-like"/>
</dbReference>
<dbReference type="SMART" id="SM00487">
    <property type="entry name" value="DEXDc"/>
    <property type="match status" value="1"/>
</dbReference>
<feature type="domain" description="Helicase C-terminal" evidence="3">
    <location>
        <begin position="306"/>
        <end position="452"/>
    </location>
</feature>
<dbReference type="InterPro" id="IPR006935">
    <property type="entry name" value="Helicase/UvrB_N"/>
</dbReference>
<dbReference type="SUPFAM" id="SSF52540">
    <property type="entry name" value="P-loop containing nucleoside triphosphate hydrolases"/>
    <property type="match status" value="2"/>
</dbReference>
<dbReference type="Gene3D" id="3.40.50.300">
    <property type="entry name" value="P-loop containing nucleotide triphosphate hydrolases"/>
    <property type="match status" value="2"/>
</dbReference>
<dbReference type="PROSITE" id="PS51194">
    <property type="entry name" value="HELICASE_CTER"/>
    <property type="match status" value="1"/>
</dbReference>
<keyword evidence="1" id="KW-0378">Hydrolase</keyword>
<evidence type="ECO:0000256" key="1">
    <source>
        <dbReference type="ARBA" id="ARBA00022801"/>
    </source>
</evidence>
<dbReference type="GO" id="GO:0016787">
    <property type="term" value="F:hydrolase activity"/>
    <property type="evidence" value="ECO:0007669"/>
    <property type="project" value="UniProtKB-KW"/>
</dbReference>
<dbReference type="PANTHER" id="PTHR45629">
    <property type="entry name" value="SNF2/RAD54 FAMILY MEMBER"/>
    <property type="match status" value="1"/>
</dbReference>
<evidence type="ECO:0000313" key="4">
    <source>
        <dbReference type="EMBL" id="ARF11756.1"/>
    </source>
</evidence>
<evidence type="ECO:0000259" key="2">
    <source>
        <dbReference type="PROSITE" id="PS51192"/>
    </source>
</evidence>
<sequence>MDYDKLNKRIDHMFKYETDNFFANINLKNEVANKLYDYQFLHIFNLMTAIRYNNVILDTSSVGLGKTYTSIGLCLQLNLRPFIICPKTVMPQWNHVCKIFGVRPLGIVNYESIKNGKYYNKTGERVNCNFVKVVEDGKKLDFQWNLPGYALIIFDEVHKCKNQKTQNAKLLLSTKNQRRVLMLSATLSDKPNNFQIFGYMLGCYKKINQAKNWINGMLFEDKMHIGSKENYISALNRFLYPDKGSRMRIEDLKGKFPENQISVENYYIEESERDKINEALINIKTANDLTKTLRERQLIEKTKIPIFEELAKDYNENGFNVAIFVNFIDTIHELSKRLKTNCIIYGDQTDQQRQKNIDRFQNNESNIIIVSATIVEGIGLHDIFGVPRVSLISPNYSSQNLLQIFGRIHRAGSKTPALQRVITCADTLEENICNHLNKKIHFLNTINDNDLLDIS</sequence>
<dbReference type="SMART" id="SM00490">
    <property type="entry name" value="HELICc"/>
    <property type="match status" value="1"/>
</dbReference>
<keyword evidence="4" id="KW-0067">ATP-binding</keyword>
<feature type="domain" description="Helicase ATP-binding" evidence="2">
    <location>
        <begin position="47"/>
        <end position="205"/>
    </location>
</feature>
<dbReference type="InterPro" id="IPR050496">
    <property type="entry name" value="SNF2_RAD54_helicase_repair"/>
</dbReference>
<dbReference type="GO" id="GO:0004386">
    <property type="term" value="F:helicase activity"/>
    <property type="evidence" value="ECO:0007669"/>
    <property type="project" value="UniProtKB-KW"/>
</dbReference>
<dbReference type="Pfam" id="PF00271">
    <property type="entry name" value="Helicase_C"/>
    <property type="match status" value="1"/>
</dbReference>
<dbReference type="Pfam" id="PF04851">
    <property type="entry name" value="ResIII"/>
    <property type="match status" value="1"/>
</dbReference>
<keyword evidence="4" id="KW-0547">Nucleotide-binding</keyword>
<organism evidence="4">
    <name type="scientific">Klosneuvirus KNV1</name>
    <dbReference type="NCBI Taxonomy" id="1977640"/>
    <lineage>
        <taxon>Viruses</taxon>
        <taxon>Varidnaviria</taxon>
        <taxon>Bamfordvirae</taxon>
        <taxon>Nucleocytoviricota</taxon>
        <taxon>Megaviricetes</taxon>
        <taxon>Imitervirales</taxon>
        <taxon>Mimiviridae</taxon>
        <taxon>Klosneuvirinae</taxon>
        <taxon>Klosneuvirus</taxon>
    </lineage>
</organism>
<reference evidence="4" key="1">
    <citation type="journal article" date="2017" name="Science">
        <title>Giant viruses with an expanded complement of translation system components.</title>
        <authorList>
            <person name="Schulz F."/>
            <person name="Yutin N."/>
            <person name="Ivanova N.N."/>
            <person name="Ortega D.R."/>
            <person name="Lee T.K."/>
            <person name="Vierheilig J."/>
            <person name="Daims H."/>
            <person name="Horn M."/>
            <person name="Wagner M."/>
            <person name="Jensen G.J."/>
            <person name="Kyrpides N.C."/>
            <person name="Koonin E.V."/>
            <person name="Woyke T."/>
        </authorList>
    </citation>
    <scope>NUCLEOTIDE SEQUENCE</scope>
    <source>
        <strain evidence="4">KNV1</strain>
    </source>
</reference>
<keyword evidence="4" id="KW-0347">Helicase</keyword>
<name>A0A1V0SJ51_9VIRU</name>